<dbReference type="AlphaFoldDB" id="A0A137S1P8"/>
<evidence type="ECO:0000313" key="1">
    <source>
        <dbReference type="EMBL" id="KXO06348.1"/>
    </source>
</evidence>
<comment type="caution">
    <text evidence="1">The sequence shown here is derived from an EMBL/GenBank/DDBJ whole genome shotgun (WGS) entry which is preliminary data.</text>
</comment>
<dbReference type="PATRIC" id="fig|1306954.6.peg.2877"/>
<sequence length="51" mass="5687">MDLFVTDPDRMENHHITTTSHADESLEDVQSMAGMWVVEGGGSNDVEIIRL</sequence>
<protein>
    <submittedName>
        <fullName evidence="1">Uncharacterized protein</fullName>
    </submittedName>
</protein>
<evidence type="ECO:0000313" key="2">
    <source>
        <dbReference type="Proteomes" id="UP000070282"/>
    </source>
</evidence>
<dbReference type="Proteomes" id="UP000070282">
    <property type="component" value="Unassembled WGS sequence"/>
</dbReference>
<gene>
    <name evidence="1" type="ORF">J122_4042</name>
</gene>
<dbReference type="EMBL" id="LOCO01000039">
    <property type="protein sequence ID" value="KXO06348.1"/>
    <property type="molecule type" value="Genomic_DNA"/>
</dbReference>
<name>A0A137S1P8_9GAMM</name>
<accession>A0A137S1P8</accession>
<keyword evidence="2" id="KW-1185">Reference proteome</keyword>
<proteinExistence type="predicted"/>
<reference evidence="2" key="1">
    <citation type="submission" date="2015-12" db="EMBL/GenBank/DDBJ databases">
        <authorList>
            <person name="Lima A."/>
            <person name="Farahani Zayas N."/>
            <person name="Castro Da Silva M.A."/>
            <person name="Cabral A."/>
            <person name="Pessatti M.L."/>
        </authorList>
    </citation>
    <scope>NUCLEOTIDE SEQUENCE [LARGE SCALE GENOMIC DNA]</scope>
    <source>
        <strain evidence="2">LAMA 842</strain>
    </source>
</reference>
<dbReference type="RefSeq" id="WP_156471798.1">
    <property type="nucleotide sequence ID" value="NZ_LOCO01000039.1"/>
</dbReference>
<organism evidence="1 2">
    <name type="scientific">Marinobacter excellens LAMA 842</name>
    <dbReference type="NCBI Taxonomy" id="1306954"/>
    <lineage>
        <taxon>Bacteria</taxon>
        <taxon>Pseudomonadati</taxon>
        <taxon>Pseudomonadota</taxon>
        <taxon>Gammaproteobacteria</taxon>
        <taxon>Pseudomonadales</taxon>
        <taxon>Marinobacteraceae</taxon>
        <taxon>Marinobacter</taxon>
    </lineage>
</organism>